<name>A0A5M6IW42_9PROT</name>
<accession>A0A5M6IW42</accession>
<dbReference type="AlphaFoldDB" id="A0A5M6IW42"/>
<feature type="transmembrane region" description="Helical" evidence="2">
    <location>
        <begin position="182"/>
        <end position="202"/>
    </location>
</feature>
<keyword evidence="2" id="KW-1133">Transmembrane helix</keyword>
<dbReference type="Proteomes" id="UP000325255">
    <property type="component" value="Unassembled WGS sequence"/>
</dbReference>
<feature type="compositionally biased region" description="Pro residues" evidence="1">
    <location>
        <begin position="261"/>
        <end position="274"/>
    </location>
</feature>
<evidence type="ECO:0000256" key="2">
    <source>
        <dbReference type="SAM" id="Phobius"/>
    </source>
</evidence>
<organism evidence="3 4">
    <name type="scientific">Rhodovastum atsumiense</name>
    <dbReference type="NCBI Taxonomy" id="504468"/>
    <lineage>
        <taxon>Bacteria</taxon>
        <taxon>Pseudomonadati</taxon>
        <taxon>Pseudomonadota</taxon>
        <taxon>Alphaproteobacteria</taxon>
        <taxon>Acetobacterales</taxon>
        <taxon>Acetobacteraceae</taxon>
        <taxon>Rhodovastum</taxon>
    </lineage>
</organism>
<sequence length="404" mass="44150">MVPDYRDQLVTHLEAVGLHAQARLFSQPNILADRVQWYTDLPGTIHVAAALPPHRRAEIAASLLALMQALDAETARLRANRATSDQALGALLEVALQDVVLADVHFVTAMSKAALEGTEPLTGEITAAAWGLTRTEGQPPLPDLLGDLQRLATPRPVATPPPPVPAMPSPPATPISRPRWPWWWLPLALLLLLLAAGLVWFIPRLAGAIAGLPPPTACAEPPPAEAADLQDEELRLRARIAELEQRLAGHALQCRVEEAQRPPPTPPAPPPAPQPRAELPKDRWEQRDLSMLEGCWRNITSMRTIDMKTRVVNEVRDWKLCFDRSGHGQQTVSWGDGDVCQGSLRASFAEGGKLTLTDAEHCTGPGKGLVLGQTECRRDSDFEATCLRRDLEGGRGKQTGRFRR</sequence>
<feature type="region of interest" description="Disordered" evidence="1">
    <location>
        <begin position="258"/>
        <end position="278"/>
    </location>
</feature>
<dbReference type="EMBL" id="VWPK01000014">
    <property type="protein sequence ID" value="KAA5612179.1"/>
    <property type="molecule type" value="Genomic_DNA"/>
</dbReference>
<evidence type="ECO:0000313" key="3">
    <source>
        <dbReference type="EMBL" id="KAA5612179.1"/>
    </source>
</evidence>
<proteinExistence type="predicted"/>
<keyword evidence="4" id="KW-1185">Reference proteome</keyword>
<gene>
    <name evidence="3" type="ORF">F1189_10980</name>
</gene>
<dbReference type="OrthoDB" id="7282472at2"/>
<evidence type="ECO:0000256" key="1">
    <source>
        <dbReference type="SAM" id="MobiDB-lite"/>
    </source>
</evidence>
<keyword evidence="2" id="KW-0472">Membrane</keyword>
<keyword evidence="2" id="KW-0812">Transmembrane</keyword>
<protein>
    <submittedName>
        <fullName evidence="3">Uncharacterized protein</fullName>
    </submittedName>
</protein>
<evidence type="ECO:0000313" key="4">
    <source>
        <dbReference type="Proteomes" id="UP000325255"/>
    </source>
</evidence>
<reference evidence="3 4" key="1">
    <citation type="submission" date="2019-09" db="EMBL/GenBank/DDBJ databases">
        <title>Genome sequence of Rhodovastum atsumiense, a diverse member of the Acetobacteraceae family of non-sulfur purple photosynthetic bacteria.</title>
        <authorList>
            <person name="Meyer T."/>
            <person name="Kyndt J."/>
        </authorList>
    </citation>
    <scope>NUCLEOTIDE SEQUENCE [LARGE SCALE GENOMIC DNA]</scope>
    <source>
        <strain evidence="3 4">DSM 21279</strain>
    </source>
</reference>
<comment type="caution">
    <text evidence="3">The sequence shown here is derived from an EMBL/GenBank/DDBJ whole genome shotgun (WGS) entry which is preliminary data.</text>
</comment>